<feature type="domain" description="Glycosyltransferase subfamily 4-like N-terminal" evidence="3">
    <location>
        <begin position="29"/>
        <end position="168"/>
    </location>
</feature>
<evidence type="ECO:0000313" key="4">
    <source>
        <dbReference type="EMBL" id="ULP37641.1"/>
    </source>
</evidence>
<dbReference type="SUPFAM" id="SSF53756">
    <property type="entry name" value="UDP-Glycosyltransferase/glycogen phosphorylase"/>
    <property type="match status" value="1"/>
</dbReference>
<keyword evidence="2 4" id="KW-0808">Transferase</keyword>
<organism evidence="4 5">
    <name type="scientific">Mycolicibacterium rufum</name>
    <dbReference type="NCBI Taxonomy" id="318424"/>
    <lineage>
        <taxon>Bacteria</taxon>
        <taxon>Bacillati</taxon>
        <taxon>Actinomycetota</taxon>
        <taxon>Actinomycetes</taxon>
        <taxon>Mycobacteriales</taxon>
        <taxon>Mycobacteriaceae</taxon>
        <taxon>Mycolicibacterium</taxon>
    </lineage>
</organism>
<protein>
    <submittedName>
        <fullName evidence="4">Glycosyltransferase</fullName>
        <ecNumber evidence="4">2.4.-.-</ecNumber>
    </submittedName>
</protein>
<dbReference type="Pfam" id="PF13439">
    <property type="entry name" value="Glyco_transf_4"/>
    <property type="match status" value="1"/>
</dbReference>
<dbReference type="Proteomes" id="UP001055159">
    <property type="component" value="Chromosome"/>
</dbReference>
<dbReference type="EC" id="2.4.-.-" evidence="4"/>
<evidence type="ECO:0000256" key="1">
    <source>
        <dbReference type="ARBA" id="ARBA00022676"/>
    </source>
</evidence>
<evidence type="ECO:0000256" key="2">
    <source>
        <dbReference type="ARBA" id="ARBA00022679"/>
    </source>
</evidence>
<dbReference type="Gene3D" id="3.40.50.2000">
    <property type="entry name" value="Glycogen Phosphorylase B"/>
    <property type="match status" value="2"/>
</dbReference>
<evidence type="ECO:0000313" key="5">
    <source>
        <dbReference type="Proteomes" id="UP001055159"/>
    </source>
</evidence>
<dbReference type="RefSeq" id="WP_052428692.1">
    <property type="nucleotide sequence ID" value="NZ_CP092427.2"/>
</dbReference>
<name>A0ABY3UHH7_9MYCO</name>
<reference evidence="4" key="1">
    <citation type="submission" date="2022-08" db="EMBL/GenBank/DDBJ databases">
        <title>Whole genome sequencing of non-tuberculosis mycobacteria type-strains.</title>
        <authorList>
            <person name="Igarashi Y."/>
            <person name="Osugi A."/>
            <person name="Mitarai S."/>
        </authorList>
    </citation>
    <scope>NUCLEOTIDE SEQUENCE</scope>
    <source>
        <strain evidence="4">JCM 16372</strain>
    </source>
</reference>
<dbReference type="Pfam" id="PF13692">
    <property type="entry name" value="Glyco_trans_1_4"/>
    <property type="match status" value="1"/>
</dbReference>
<keyword evidence="1 4" id="KW-0328">Glycosyltransferase</keyword>
<dbReference type="PANTHER" id="PTHR12526:SF572">
    <property type="entry name" value="BLL5144 PROTEIN"/>
    <property type="match status" value="1"/>
</dbReference>
<dbReference type="GO" id="GO:0016757">
    <property type="term" value="F:glycosyltransferase activity"/>
    <property type="evidence" value="ECO:0007669"/>
    <property type="project" value="UniProtKB-KW"/>
</dbReference>
<evidence type="ECO:0000259" key="3">
    <source>
        <dbReference type="Pfam" id="PF13439"/>
    </source>
</evidence>
<accession>A0ABY3UHH7</accession>
<dbReference type="PANTHER" id="PTHR12526">
    <property type="entry name" value="GLYCOSYLTRANSFERASE"/>
    <property type="match status" value="1"/>
</dbReference>
<sequence>MSSSSVLPVSRPVRFGVLGTYAPTLCSVARFSAGLSDGLRALGNDVDIVRISDGPDSADGELVNGSAVSVAACAARLNRGDVAVIQHQYGLYGGTHGDEVLSLIEALQIPSVVVAHEILEHPRPHERWVMERMVAMTDRVIVMSVAARDRLCGDYGVEPDKIAMIPHGGTVFSGPRLKRPSRPTLLTWGMLAPGKGVERVIDVMGSLQTVAGRPRYVVVGQTDPREAALHGDAYREACLERARSLGVADAVSFDPRSHNRASLTALIQSAAVVVLPYDSTDQVSSAILVEALANGRPVVATPFPHAVELLSGGAGILVDHDDSEALASALRRVLTQPRLAGAMAAEARQLAPDFAWSTIAGAYTTLGQRLMAERAVAEIPSPHAERTLPWR</sequence>
<dbReference type="EMBL" id="CP092427">
    <property type="protein sequence ID" value="ULP37641.1"/>
    <property type="molecule type" value="Genomic_DNA"/>
</dbReference>
<proteinExistence type="predicted"/>
<keyword evidence="5" id="KW-1185">Reference proteome</keyword>
<gene>
    <name evidence="4" type="ORF">MJO55_04180</name>
</gene>
<dbReference type="InterPro" id="IPR028098">
    <property type="entry name" value="Glyco_trans_4-like_N"/>
</dbReference>